<reference evidence="2" key="1">
    <citation type="journal article" date="2022" name="bioRxiv">
        <title>Sequencing and chromosome-scale assembly of the giantPleurodeles waltlgenome.</title>
        <authorList>
            <person name="Brown T."/>
            <person name="Elewa A."/>
            <person name="Iarovenko S."/>
            <person name="Subramanian E."/>
            <person name="Araus A.J."/>
            <person name="Petzold A."/>
            <person name="Susuki M."/>
            <person name="Suzuki K.-i.T."/>
            <person name="Hayashi T."/>
            <person name="Toyoda A."/>
            <person name="Oliveira C."/>
            <person name="Osipova E."/>
            <person name="Leigh N.D."/>
            <person name="Simon A."/>
            <person name="Yun M.H."/>
        </authorList>
    </citation>
    <scope>NUCLEOTIDE SEQUENCE</scope>
    <source>
        <strain evidence="2">20211129_DDA</strain>
        <tissue evidence="2">Liver</tissue>
    </source>
</reference>
<feature type="compositionally biased region" description="Low complexity" evidence="1">
    <location>
        <begin position="16"/>
        <end position="25"/>
    </location>
</feature>
<evidence type="ECO:0000256" key="1">
    <source>
        <dbReference type="SAM" id="MobiDB-lite"/>
    </source>
</evidence>
<keyword evidence="3" id="KW-1185">Reference proteome</keyword>
<feature type="region of interest" description="Disordered" evidence="1">
    <location>
        <begin position="1"/>
        <end position="44"/>
    </location>
</feature>
<dbReference type="EMBL" id="JANPWB010000010">
    <property type="protein sequence ID" value="KAJ1137748.1"/>
    <property type="molecule type" value="Genomic_DNA"/>
</dbReference>
<comment type="caution">
    <text evidence="2">The sequence shown here is derived from an EMBL/GenBank/DDBJ whole genome shotgun (WGS) entry which is preliminary data.</text>
</comment>
<accession>A0AAV7QGX2</accession>
<evidence type="ECO:0000313" key="3">
    <source>
        <dbReference type="Proteomes" id="UP001066276"/>
    </source>
</evidence>
<proteinExistence type="predicted"/>
<gene>
    <name evidence="2" type="ORF">NDU88_004145</name>
</gene>
<dbReference type="AlphaFoldDB" id="A0AAV7QGX2"/>
<organism evidence="2 3">
    <name type="scientific">Pleurodeles waltl</name>
    <name type="common">Iberian ribbed newt</name>
    <dbReference type="NCBI Taxonomy" id="8319"/>
    <lineage>
        <taxon>Eukaryota</taxon>
        <taxon>Metazoa</taxon>
        <taxon>Chordata</taxon>
        <taxon>Craniata</taxon>
        <taxon>Vertebrata</taxon>
        <taxon>Euteleostomi</taxon>
        <taxon>Amphibia</taxon>
        <taxon>Batrachia</taxon>
        <taxon>Caudata</taxon>
        <taxon>Salamandroidea</taxon>
        <taxon>Salamandridae</taxon>
        <taxon>Pleurodelinae</taxon>
        <taxon>Pleurodeles</taxon>
    </lineage>
</organism>
<name>A0AAV7QGX2_PLEWA</name>
<sequence length="85" mass="9665">MDTFPPSHHPPPPKVRLQLRPSRQLPQRRDVEREDDSAQEGSTEIEMLRASAREGKAGIGNAKCFAFFHVKNIFSIKQKSYDTVS</sequence>
<protein>
    <submittedName>
        <fullName evidence="2">Uncharacterized protein</fullName>
    </submittedName>
</protein>
<evidence type="ECO:0000313" key="2">
    <source>
        <dbReference type="EMBL" id="KAJ1137748.1"/>
    </source>
</evidence>
<dbReference type="Proteomes" id="UP001066276">
    <property type="component" value="Chromosome 6"/>
</dbReference>